<accession>A0A484GH77</accession>
<gene>
    <name evidence="1" type="ORF">DBR06_SOUSAS33710039</name>
</gene>
<name>A0A484GH77_SOUCH</name>
<organism evidence="1 2">
    <name type="scientific">Sousa chinensis</name>
    <name type="common">Indo-pacific humpbacked dolphin</name>
    <name type="synonym">Steno chinensis</name>
    <dbReference type="NCBI Taxonomy" id="103600"/>
    <lineage>
        <taxon>Eukaryota</taxon>
        <taxon>Metazoa</taxon>
        <taxon>Chordata</taxon>
        <taxon>Craniata</taxon>
        <taxon>Vertebrata</taxon>
        <taxon>Euteleostomi</taxon>
        <taxon>Mammalia</taxon>
        <taxon>Eutheria</taxon>
        <taxon>Laurasiatheria</taxon>
        <taxon>Artiodactyla</taxon>
        <taxon>Whippomorpha</taxon>
        <taxon>Cetacea</taxon>
        <taxon>Odontoceti</taxon>
        <taxon>Delphinidae</taxon>
        <taxon>Sousa</taxon>
    </lineage>
</organism>
<keyword evidence="2" id="KW-1185">Reference proteome</keyword>
<dbReference type="AlphaFoldDB" id="A0A484GH77"/>
<protein>
    <submittedName>
        <fullName evidence="1">Uncharacterized protein</fullName>
    </submittedName>
</protein>
<feature type="non-terminal residue" evidence="1">
    <location>
        <position position="17"/>
    </location>
</feature>
<dbReference type="Proteomes" id="UP000295264">
    <property type="component" value="Unassembled WGS sequence"/>
</dbReference>
<evidence type="ECO:0000313" key="2">
    <source>
        <dbReference type="Proteomes" id="UP000295264"/>
    </source>
</evidence>
<comment type="caution">
    <text evidence="1">The sequence shown here is derived from an EMBL/GenBank/DDBJ whole genome shotgun (WGS) entry which is preliminary data.</text>
</comment>
<proteinExistence type="predicted"/>
<sequence length="17" mass="2024">SFSDSRGKYWALLFYAL</sequence>
<reference evidence="1 2" key="1">
    <citation type="journal article" date="2018" name="Genomics">
        <title>Molecular footprints of inshore aquatic adaptation in Indo-Pacific humpback dolphin (Sousa chinensis).</title>
        <authorList>
            <person name="Ming Y."/>
            <person name="Jian J."/>
            <person name="Yu F."/>
            <person name="Yu X."/>
            <person name="Wang J."/>
            <person name="Liu W."/>
        </authorList>
    </citation>
    <scope>NUCLEOTIDE SEQUENCE [LARGE SCALE GENOMIC DNA]</scope>
    <source>
        <strain evidence="1">MY-2018</strain>
        <tissue evidence="1">Skin</tissue>
    </source>
</reference>
<feature type="non-terminal residue" evidence="1">
    <location>
        <position position="1"/>
    </location>
</feature>
<dbReference type="EMBL" id="QWLN02007868">
    <property type="protein sequence ID" value="TEA35080.1"/>
    <property type="molecule type" value="Genomic_DNA"/>
</dbReference>
<evidence type="ECO:0000313" key="1">
    <source>
        <dbReference type="EMBL" id="TEA35080.1"/>
    </source>
</evidence>